<organism evidence="3 4">
    <name type="scientific">Cercospora zeae-maydis SCOH1-5</name>
    <dbReference type="NCBI Taxonomy" id="717836"/>
    <lineage>
        <taxon>Eukaryota</taxon>
        <taxon>Fungi</taxon>
        <taxon>Dikarya</taxon>
        <taxon>Ascomycota</taxon>
        <taxon>Pezizomycotina</taxon>
        <taxon>Dothideomycetes</taxon>
        <taxon>Dothideomycetidae</taxon>
        <taxon>Mycosphaerellales</taxon>
        <taxon>Mycosphaerellaceae</taxon>
        <taxon>Cercospora</taxon>
    </lineage>
</organism>
<reference evidence="3" key="1">
    <citation type="journal article" date="2020" name="Stud. Mycol.">
        <title>101 Dothideomycetes genomes: a test case for predicting lifestyles and emergence of pathogens.</title>
        <authorList>
            <person name="Haridas S."/>
            <person name="Albert R."/>
            <person name="Binder M."/>
            <person name="Bloem J."/>
            <person name="Labutti K."/>
            <person name="Salamov A."/>
            <person name="Andreopoulos B."/>
            <person name="Baker S."/>
            <person name="Barry K."/>
            <person name="Bills G."/>
            <person name="Bluhm B."/>
            <person name="Cannon C."/>
            <person name="Castanera R."/>
            <person name="Culley D."/>
            <person name="Daum C."/>
            <person name="Ezra D."/>
            <person name="Gonzalez J."/>
            <person name="Henrissat B."/>
            <person name="Kuo A."/>
            <person name="Liang C."/>
            <person name="Lipzen A."/>
            <person name="Lutzoni F."/>
            <person name="Magnuson J."/>
            <person name="Mondo S."/>
            <person name="Nolan M."/>
            <person name="Ohm R."/>
            <person name="Pangilinan J."/>
            <person name="Park H.-J."/>
            <person name="Ramirez L."/>
            <person name="Alfaro M."/>
            <person name="Sun H."/>
            <person name="Tritt A."/>
            <person name="Yoshinaga Y."/>
            <person name="Zwiers L.-H."/>
            <person name="Turgeon B."/>
            <person name="Goodwin S."/>
            <person name="Spatafora J."/>
            <person name="Crous P."/>
            <person name="Grigoriev I."/>
        </authorList>
    </citation>
    <scope>NUCLEOTIDE SEQUENCE</scope>
    <source>
        <strain evidence="3">SCOH1-5</strain>
    </source>
</reference>
<evidence type="ECO:0000313" key="4">
    <source>
        <dbReference type="Proteomes" id="UP000799539"/>
    </source>
</evidence>
<keyword evidence="2" id="KW-0732">Signal</keyword>
<dbReference type="Proteomes" id="UP000799539">
    <property type="component" value="Unassembled WGS sequence"/>
</dbReference>
<feature type="compositionally biased region" description="Basic and acidic residues" evidence="1">
    <location>
        <begin position="299"/>
        <end position="317"/>
    </location>
</feature>
<sequence length="412" mass="45105">MFRVSKWWPGFGECALAMVSWVVARPALQRRSGRGSERTSGRPVMSSASRWWLIQTMMSLQKSASVEMPRVQRLVSRCNFMQERDKRRVACTAYIGLHQRMRLVVSSLASGADMESDVPRMAITTGVASADGASTEEKMIDHSRRALVAWPLRARVTGLPPIVVEGRRLQSHKGGRSSERQCGYSIQLLTEASWSHGYEPRAVPGQILARSALPLRDAYLLPSYGRTGKTRESRHGRHGPGSHVHATGIAGGSVDGTKAWHPDGAPPQRPPYSTPYTVHRTPYTVRRTPYSRANAGRGAARDRRRGERVHGGRDASLHHHRAAVSSSVAFSGACKTFCRRTLTGHTGRSSQPCLECFTLSAGVRGRAGPPAANHSRAQRIAYDQGTLHAVQPTRTPCPPTHQPVDAPASDHT</sequence>
<dbReference type="EMBL" id="ML992669">
    <property type="protein sequence ID" value="KAF2213820.1"/>
    <property type="molecule type" value="Genomic_DNA"/>
</dbReference>
<evidence type="ECO:0000313" key="3">
    <source>
        <dbReference type="EMBL" id="KAF2213820.1"/>
    </source>
</evidence>
<feature type="region of interest" description="Disordered" evidence="1">
    <location>
        <begin position="390"/>
        <end position="412"/>
    </location>
</feature>
<accession>A0A6A6FKA1</accession>
<feature type="region of interest" description="Disordered" evidence="1">
    <location>
        <begin position="225"/>
        <end position="278"/>
    </location>
</feature>
<proteinExistence type="predicted"/>
<evidence type="ECO:0000256" key="2">
    <source>
        <dbReference type="SAM" id="SignalP"/>
    </source>
</evidence>
<keyword evidence="4" id="KW-1185">Reference proteome</keyword>
<feature type="chain" id="PRO_5025612413" evidence="2">
    <location>
        <begin position="25"/>
        <end position="412"/>
    </location>
</feature>
<dbReference type="AlphaFoldDB" id="A0A6A6FKA1"/>
<evidence type="ECO:0000256" key="1">
    <source>
        <dbReference type="SAM" id="MobiDB-lite"/>
    </source>
</evidence>
<feature type="compositionally biased region" description="Pro residues" evidence="1">
    <location>
        <begin position="264"/>
        <end position="273"/>
    </location>
</feature>
<gene>
    <name evidence="3" type="ORF">CERZMDRAFT_83262</name>
</gene>
<feature type="signal peptide" evidence="2">
    <location>
        <begin position="1"/>
        <end position="24"/>
    </location>
</feature>
<name>A0A6A6FKA1_9PEZI</name>
<feature type="region of interest" description="Disordered" evidence="1">
    <location>
        <begin position="292"/>
        <end position="320"/>
    </location>
</feature>
<protein>
    <submittedName>
        <fullName evidence="3">Uncharacterized protein</fullName>
    </submittedName>
</protein>